<keyword evidence="2" id="KW-0812">Transmembrane</keyword>
<feature type="transmembrane region" description="Helical" evidence="2">
    <location>
        <begin position="27"/>
        <end position="47"/>
    </location>
</feature>
<reference evidence="4 5" key="1">
    <citation type="submission" date="2022-08" db="EMBL/GenBank/DDBJ databases">
        <title>Reclassification of Massilia species as members of the genera Telluria, Duganella, Pseudoduganella, Mokoshia gen. nov. and Zemynaea gen. nov. using orthogonal and non-orthogonal genome-based approaches.</title>
        <authorList>
            <person name="Bowman J.P."/>
        </authorList>
    </citation>
    <scope>NUCLEOTIDE SEQUENCE [LARGE SCALE GENOMIC DNA]</scope>
    <source>
        <strain evidence="4 5">JCM 31661</strain>
    </source>
</reference>
<proteinExistence type="predicted"/>
<evidence type="ECO:0000313" key="4">
    <source>
        <dbReference type="EMBL" id="MCS0596967.1"/>
    </source>
</evidence>
<evidence type="ECO:0000259" key="3">
    <source>
        <dbReference type="Pfam" id="PF13400"/>
    </source>
</evidence>
<gene>
    <name evidence="4" type="ORF">NX780_11480</name>
</gene>
<feature type="domain" description="Putative Flp pilus-assembly TadG-like N-terminal" evidence="3">
    <location>
        <begin position="26"/>
        <end position="71"/>
    </location>
</feature>
<protein>
    <submittedName>
        <fullName evidence="4">Pilus assembly protein TadG-related protein</fullName>
    </submittedName>
</protein>
<accession>A0ABT2AL40</accession>
<feature type="compositionally biased region" description="Polar residues" evidence="1">
    <location>
        <begin position="404"/>
        <end position="427"/>
    </location>
</feature>
<evidence type="ECO:0000313" key="5">
    <source>
        <dbReference type="Proteomes" id="UP001206572"/>
    </source>
</evidence>
<evidence type="ECO:0000256" key="2">
    <source>
        <dbReference type="SAM" id="Phobius"/>
    </source>
</evidence>
<feature type="region of interest" description="Disordered" evidence="1">
    <location>
        <begin position="400"/>
        <end position="428"/>
    </location>
</feature>
<dbReference type="InterPro" id="IPR028087">
    <property type="entry name" value="Tad_N"/>
</dbReference>
<keyword evidence="2" id="KW-1133">Transmembrane helix</keyword>
<sequence>MGMNRGTPRMRHDIHVAFRRPDRQHGAIGIMAVGAIIILCGFCSLALDLSRVYNRKMELQSVADAAAVSAAIELDGTRAGLTRAAQKAASLFAIPVVYGGPSYGYVAESMDWSDDAIRFAASPDGPWLSSGEAASRSVPNGLLYARIDTGGLDPAYGQVQTVFLPVVSTGGALTSTAARAVAGPTALGVMPFGICAMDDDEKRNRGGELEEYGFRRGVSYDLMQLNSESTGAGQTFLIHPFAGPGAASTAPSNFNTVAPSVCTGMMGMSRITGGRVSVVSPFPLGDYYEQFNSRFDSYTAPCTPDTAPPDRNIKPYKFDDGSVSWMTTAPGAQASVVYQDSANQKRWTVAGPYPSPPGTSGEQYGPLWTYAKAVRYADPAPVGGYVAFATSSWKDLYTPGEPTAKSSYPSSSPYLTGGTTYGRTPTHTGVRDRRVLNIPLLSCPVAGNSATVLGIGRFFMTVKADDTHLYAEFAGLAEEQTLRTRVRLYP</sequence>
<evidence type="ECO:0000256" key="1">
    <source>
        <dbReference type="SAM" id="MobiDB-lite"/>
    </source>
</evidence>
<dbReference type="Pfam" id="PF13400">
    <property type="entry name" value="Tad"/>
    <property type="match status" value="1"/>
</dbReference>
<keyword evidence="2" id="KW-0472">Membrane</keyword>
<dbReference type="Proteomes" id="UP001206572">
    <property type="component" value="Unassembled WGS sequence"/>
</dbReference>
<comment type="caution">
    <text evidence="4">The sequence shown here is derived from an EMBL/GenBank/DDBJ whole genome shotgun (WGS) entry which is preliminary data.</text>
</comment>
<dbReference type="EMBL" id="JANUHA010000006">
    <property type="protein sequence ID" value="MCS0596967.1"/>
    <property type="molecule type" value="Genomic_DNA"/>
</dbReference>
<keyword evidence="5" id="KW-1185">Reference proteome</keyword>
<organism evidence="4 5">
    <name type="scientific">Massilia agri</name>
    <dbReference type="NCBI Taxonomy" id="1886785"/>
    <lineage>
        <taxon>Bacteria</taxon>
        <taxon>Pseudomonadati</taxon>
        <taxon>Pseudomonadota</taxon>
        <taxon>Betaproteobacteria</taxon>
        <taxon>Burkholderiales</taxon>
        <taxon>Oxalobacteraceae</taxon>
        <taxon>Telluria group</taxon>
        <taxon>Massilia</taxon>
    </lineage>
</organism>
<name>A0ABT2AL40_9BURK</name>
<dbReference type="RefSeq" id="WP_258827989.1">
    <property type="nucleotide sequence ID" value="NZ_JANUHA010000006.1"/>
</dbReference>